<dbReference type="EMBL" id="GL377634">
    <property type="protein sequence ID" value="EFJ13348.1"/>
    <property type="molecule type" value="Genomic_DNA"/>
</dbReference>
<proteinExistence type="predicted"/>
<evidence type="ECO:0000313" key="2">
    <source>
        <dbReference type="Proteomes" id="UP000001514"/>
    </source>
</evidence>
<name>D8SQZ8_SELML</name>
<protein>
    <submittedName>
        <fullName evidence="1">Uncharacterized protein</fullName>
    </submittedName>
</protein>
<evidence type="ECO:0000313" key="1">
    <source>
        <dbReference type="EMBL" id="EFJ13348.1"/>
    </source>
</evidence>
<dbReference type="KEGG" id="smo:SELMODRAFT_122730"/>
<reference evidence="1 2" key="1">
    <citation type="journal article" date="2011" name="Science">
        <title>The Selaginella genome identifies genetic changes associated with the evolution of vascular plants.</title>
        <authorList>
            <person name="Banks J.A."/>
            <person name="Nishiyama T."/>
            <person name="Hasebe M."/>
            <person name="Bowman J.L."/>
            <person name="Gribskov M."/>
            <person name="dePamphilis C."/>
            <person name="Albert V.A."/>
            <person name="Aono N."/>
            <person name="Aoyama T."/>
            <person name="Ambrose B.A."/>
            <person name="Ashton N.W."/>
            <person name="Axtell M.J."/>
            <person name="Barker E."/>
            <person name="Barker M.S."/>
            <person name="Bennetzen J.L."/>
            <person name="Bonawitz N.D."/>
            <person name="Chapple C."/>
            <person name="Cheng C."/>
            <person name="Correa L.G."/>
            <person name="Dacre M."/>
            <person name="DeBarry J."/>
            <person name="Dreyer I."/>
            <person name="Elias M."/>
            <person name="Engstrom E.M."/>
            <person name="Estelle M."/>
            <person name="Feng L."/>
            <person name="Finet C."/>
            <person name="Floyd S.K."/>
            <person name="Frommer W.B."/>
            <person name="Fujita T."/>
            <person name="Gramzow L."/>
            <person name="Gutensohn M."/>
            <person name="Harholt J."/>
            <person name="Hattori M."/>
            <person name="Heyl A."/>
            <person name="Hirai T."/>
            <person name="Hiwatashi Y."/>
            <person name="Ishikawa M."/>
            <person name="Iwata M."/>
            <person name="Karol K.G."/>
            <person name="Koehler B."/>
            <person name="Kolukisaoglu U."/>
            <person name="Kubo M."/>
            <person name="Kurata T."/>
            <person name="Lalonde S."/>
            <person name="Li K."/>
            <person name="Li Y."/>
            <person name="Litt A."/>
            <person name="Lyons E."/>
            <person name="Manning G."/>
            <person name="Maruyama T."/>
            <person name="Michael T.P."/>
            <person name="Mikami K."/>
            <person name="Miyazaki S."/>
            <person name="Morinaga S."/>
            <person name="Murata T."/>
            <person name="Mueller-Roeber B."/>
            <person name="Nelson D.R."/>
            <person name="Obara M."/>
            <person name="Oguri Y."/>
            <person name="Olmstead R.G."/>
            <person name="Onodera N."/>
            <person name="Petersen B.L."/>
            <person name="Pils B."/>
            <person name="Prigge M."/>
            <person name="Rensing S.A."/>
            <person name="Riano-Pachon D.M."/>
            <person name="Roberts A.W."/>
            <person name="Sato Y."/>
            <person name="Scheller H.V."/>
            <person name="Schulz B."/>
            <person name="Schulz C."/>
            <person name="Shakirov E.V."/>
            <person name="Shibagaki N."/>
            <person name="Shinohara N."/>
            <person name="Shippen D.E."/>
            <person name="Soerensen I."/>
            <person name="Sotooka R."/>
            <person name="Sugimoto N."/>
            <person name="Sugita M."/>
            <person name="Sumikawa N."/>
            <person name="Tanurdzic M."/>
            <person name="Theissen G."/>
            <person name="Ulvskov P."/>
            <person name="Wakazuki S."/>
            <person name="Weng J.K."/>
            <person name="Willats W.W."/>
            <person name="Wipf D."/>
            <person name="Wolf P.G."/>
            <person name="Yang L."/>
            <person name="Zimmer A.D."/>
            <person name="Zhu Q."/>
            <person name="Mitros T."/>
            <person name="Hellsten U."/>
            <person name="Loque D."/>
            <person name="Otillar R."/>
            <person name="Salamov A."/>
            <person name="Schmutz J."/>
            <person name="Shapiro H."/>
            <person name="Lindquist E."/>
            <person name="Lucas S."/>
            <person name="Rokhsar D."/>
            <person name="Grigoriev I.V."/>
        </authorList>
    </citation>
    <scope>NUCLEOTIDE SEQUENCE [LARGE SCALE GENOMIC DNA]</scope>
</reference>
<dbReference type="HOGENOM" id="CLU_083147_1_2_1"/>
<dbReference type="OMA" id="CCSDMAT"/>
<organism evidence="2">
    <name type="scientific">Selaginella moellendorffii</name>
    <name type="common">Spikemoss</name>
    <dbReference type="NCBI Taxonomy" id="88036"/>
    <lineage>
        <taxon>Eukaryota</taxon>
        <taxon>Viridiplantae</taxon>
        <taxon>Streptophyta</taxon>
        <taxon>Embryophyta</taxon>
        <taxon>Tracheophyta</taxon>
        <taxon>Lycopodiopsida</taxon>
        <taxon>Selaginellales</taxon>
        <taxon>Selaginellaceae</taxon>
        <taxon>Selaginella</taxon>
    </lineage>
</organism>
<sequence length="117" mass="12778">MGKWTTGLCGCFEDFNSYCCACLCPCVVVGRNINVLDQGNTSCCTGGTVFCLLHSMAGLGCLYSCLYRGKLRNKFGLPPEPCNDICTECWCLCCSIAQTYRELKNRNMDPALGGFNP</sequence>
<dbReference type="InterPro" id="IPR006461">
    <property type="entry name" value="PLAC_motif_containing"/>
</dbReference>
<dbReference type="STRING" id="88036.D8SQZ8"/>
<gene>
    <name evidence="1" type="ORF">SELMODRAFT_122730</name>
</gene>
<dbReference type="PANTHER" id="PTHR15907">
    <property type="entry name" value="DUF614 FAMILY PROTEIN-RELATED"/>
    <property type="match status" value="1"/>
</dbReference>
<dbReference type="NCBIfam" id="TIGR01571">
    <property type="entry name" value="A_thal_Cys_rich"/>
    <property type="match status" value="1"/>
</dbReference>
<dbReference type="Gramene" id="EFJ13348">
    <property type="protein sequence ID" value="EFJ13348"/>
    <property type="gene ID" value="SELMODRAFT_122730"/>
</dbReference>
<dbReference type="Pfam" id="PF04749">
    <property type="entry name" value="PLAC8"/>
    <property type="match status" value="1"/>
</dbReference>
<dbReference type="AlphaFoldDB" id="D8SQZ8"/>
<accession>D8SQZ8</accession>
<keyword evidence="2" id="KW-1185">Reference proteome</keyword>
<dbReference type="InParanoid" id="D8SQZ8"/>
<dbReference type="FunCoup" id="D8SQZ8">
    <property type="interactions" value="281"/>
</dbReference>
<dbReference type="Proteomes" id="UP000001514">
    <property type="component" value="Unassembled WGS sequence"/>
</dbReference>
<dbReference type="eggNOG" id="ENOG502S668">
    <property type="taxonomic scope" value="Eukaryota"/>
</dbReference>